<feature type="non-terminal residue" evidence="2">
    <location>
        <position position="1"/>
    </location>
</feature>
<sequence>RDATSAAVRRVAVERHQRPGGRAHRVEPLVERHQARVVPGRSQADAEPPRGPDERVWTDDPDGGSAQCQLAHEPEGPPGQRARRRRVAGAGRA</sequence>
<dbReference type="AlphaFoldDB" id="A0A0G4MKM8"/>
<organism evidence="2 3">
    <name type="scientific">Verticillium longisporum</name>
    <name type="common">Verticillium dahliae var. longisporum</name>
    <dbReference type="NCBI Taxonomy" id="100787"/>
    <lineage>
        <taxon>Eukaryota</taxon>
        <taxon>Fungi</taxon>
        <taxon>Dikarya</taxon>
        <taxon>Ascomycota</taxon>
        <taxon>Pezizomycotina</taxon>
        <taxon>Sordariomycetes</taxon>
        <taxon>Hypocreomycetidae</taxon>
        <taxon>Glomerellales</taxon>
        <taxon>Plectosphaerellaceae</taxon>
        <taxon>Verticillium</taxon>
    </lineage>
</organism>
<evidence type="ECO:0000313" key="3">
    <source>
        <dbReference type="Proteomes" id="UP000044602"/>
    </source>
</evidence>
<dbReference type="EMBL" id="CVQH01023232">
    <property type="protein sequence ID" value="CRK34838.1"/>
    <property type="molecule type" value="Genomic_DNA"/>
</dbReference>
<accession>A0A0G4MKM8</accession>
<name>A0A0G4MKM8_VERLO</name>
<dbReference type="Proteomes" id="UP000044602">
    <property type="component" value="Unassembled WGS sequence"/>
</dbReference>
<feature type="compositionally biased region" description="Basic and acidic residues" evidence="1">
    <location>
        <begin position="24"/>
        <end position="34"/>
    </location>
</feature>
<feature type="region of interest" description="Disordered" evidence="1">
    <location>
        <begin position="1"/>
        <end position="93"/>
    </location>
</feature>
<proteinExistence type="predicted"/>
<evidence type="ECO:0000313" key="2">
    <source>
        <dbReference type="EMBL" id="CRK34838.1"/>
    </source>
</evidence>
<protein>
    <submittedName>
        <fullName evidence="2">Uncharacterized protein</fullName>
    </submittedName>
</protein>
<keyword evidence="3" id="KW-1185">Reference proteome</keyword>
<evidence type="ECO:0000256" key="1">
    <source>
        <dbReference type="SAM" id="MobiDB-lite"/>
    </source>
</evidence>
<gene>
    <name evidence="2" type="ORF">BN1708_019624</name>
</gene>
<feature type="compositionally biased region" description="Basic and acidic residues" evidence="1">
    <location>
        <begin position="47"/>
        <end position="58"/>
    </location>
</feature>
<reference evidence="2 3" key="1">
    <citation type="submission" date="2015-05" db="EMBL/GenBank/DDBJ databases">
        <authorList>
            <person name="Wang D.B."/>
            <person name="Wang M."/>
        </authorList>
    </citation>
    <scope>NUCLEOTIDE SEQUENCE [LARGE SCALE GENOMIC DNA]</scope>
    <source>
        <strain evidence="2">VL1</strain>
    </source>
</reference>